<gene>
    <name evidence="1" type="ORF">BaRGS_00012427</name>
</gene>
<organism evidence="1 2">
    <name type="scientific">Batillaria attramentaria</name>
    <dbReference type="NCBI Taxonomy" id="370345"/>
    <lineage>
        <taxon>Eukaryota</taxon>
        <taxon>Metazoa</taxon>
        <taxon>Spiralia</taxon>
        <taxon>Lophotrochozoa</taxon>
        <taxon>Mollusca</taxon>
        <taxon>Gastropoda</taxon>
        <taxon>Caenogastropoda</taxon>
        <taxon>Sorbeoconcha</taxon>
        <taxon>Cerithioidea</taxon>
        <taxon>Batillariidae</taxon>
        <taxon>Batillaria</taxon>
    </lineage>
</organism>
<protein>
    <submittedName>
        <fullName evidence="1">Uncharacterized protein</fullName>
    </submittedName>
</protein>
<comment type="caution">
    <text evidence="1">The sequence shown here is derived from an EMBL/GenBank/DDBJ whole genome shotgun (WGS) entry which is preliminary data.</text>
</comment>
<evidence type="ECO:0000313" key="2">
    <source>
        <dbReference type="Proteomes" id="UP001519460"/>
    </source>
</evidence>
<sequence>MIICLNSGCSLRAAKTILQLINRVDNAASVDSEVLADVSLRGFRQLLGRDGGENSWSMGRKRKGRANTVASTRLFHPHPSSTLVSLHCSLVILGAVGFMSR</sequence>
<reference evidence="1 2" key="1">
    <citation type="journal article" date="2023" name="Sci. Data">
        <title>Genome assembly of the Korean intertidal mud-creeper Batillaria attramentaria.</title>
        <authorList>
            <person name="Patra A.K."/>
            <person name="Ho P.T."/>
            <person name="Jun S."/>
            <person name="Lee S.J."/>
            <person name="Kim Y."/>
            <person name="Won Y.J."/>
        </authorList>
    </citation>
    <scope>NUCLEOTIDE SEQUENCE [LARGE SCALE GENOMIC DNA]</scope>
    <source>
        <strain evidence="1">Wonlab-2016</strain>
    </source>
</reference>
<dbReference type="Proteomes" id="UP001519460">
    <property type="component" value="Unassembled WGS sequence"/>
</dbReference>
<accession>A0ABD0L9T6</accession>
<keyword evidence="2" id="KW-1185">Reference proteome</keyword>
<name>A0ABD0L9T6_9CAEN</name>
<dbReference type="AlphaFoldDB" id="A0ABD0L9T6"/>
<proteinExistence type="predicted"/>
<dbReference type="EMBL" id="JACVVK020000068">
    <property type="protein sequence ID" value="KAK7496262.1"/>
    <property type="molecule type" value="Genomic_DNA"/>
</dbReference>
<evidence type="ECO:0000313" key="1">
    <source>
        <dbReference type="EMBL" id="KAK7496262.1"/>
    </source>
</evidence>